<evidence type="ECO:0000256" key="6">
    <source>
        <dbReference type="ARBA" id="ARBA00022989"/>
    </source>
</evidence>
<dbReference type="AlphaFoldDB" id="A0A401RUS2"/>
<organism evidence="10 11">
    <name type="scientific">Chiloscyllium punctatum</name>
    <name type="common">Brownbanded bambooshark</name>
    <name type="synonym">Hemiscyllium punctatum</name>
    <dbReference type="NCBI Taxonomy" id="137246"/>
    <lineage>
        <taxon>Eukaryota</taxon>
        <taxon>Metazoa</taxon>
        <taxon>Chordata</taxon>
        <taxon>Craniata</taxon>
        <taxon>Vertebrata</taxon>
        <taxon>Chondrichthyes</taxon>
        <taxon>Elasmobranchii</taxon>
        <taxon>Galeomorphii</taxon>
        <taxon>Galeoidea</taxon>
        <taxon>Orectolobiformes</taxon>
        <taxon>Hemiscylliidae</taxon>
        <taxon>Chiloscyllium</taxon>
    </lineage>
</organism>
<dbReference type="PANTHER" id="PTHR16875:SF0">
    <property type="entry name" value="SELENOPROTEIN K"/>
    <property type="match status" value="1"/>
</dbReference>
<keyword evidence="11" id="KW-1185">Reference proteome</keyword>
<dbReference type="OrthoDB" id="167295at2759"/>
<evidence type="ECO:0000256" key="9">
    <source>
        <dbReference type="SAM" id="Phobius"/>
    </source>
</evidence>
<dbReference type="STRING" id="137246.A0A401RUS2"/>
<evidence type="ECO:0000256" key="4">
    <source>
        <dbReference type="ARBA" id="ARBA00022692"/>
    </source>
</evidence>
<keyword evidence="7 9" id="KW-0472">Membrane</keyword>
<evidence type="ECO:0000256" key="5">
    <source>
        <dbReference type="ARBA" id="ARBA00022933"/>
    </source>
</evidence>
<dbReference type="EMBL" id="BEZZ01000003">
    <property type="protein sequence ID" value="GCC21873.1"/>
    <property type="molecule type" value="Genomic_DNA"/>
</dbReference>
<accession>A0A401RUS2</accession>
<feature type="transmembrane region" description="Helical" evidence="9">
    <location>
        <begin position="20"/>
        <end position="42"/>
    </location>
</feature>
<dbReference type="InterPro" id="IPR024491">
    <property type="entry name" value="Se_SelK/SelG"/>
</dbReference>
<evidence type="ECO:0000256" key="2">
    <source>
        <dbReference type="ARBA" id="ARBA00008504"/>
    </source>
</evidence>
<protein>
    <recommendedName>
        <fullName evidence="3">Selenoprotein K</fullName>
    </recommendedName>
</protein>
<gene>
    <name evidence="10" type="ORF">chiPu_0000255</name>
</gene>
<reference evidence="10 11" key="1">
    <citation type="journal article" date="2018" name="Nat. Ecol. Evol.">
        <title>Shark genomes provide insights into elasmobranch evolution and the origin of vertebrates.</title>
        <authorList>
            <person name="Hara Y"/>
            <person name="Yamaguchi K"/>
            <person name="Onimaru K"/>
            <person name="Kadota M"/>
            <person name="Koyanagi M"/>
            <person name="Keeley SD"/>
            <person name="Tatsumi K"/>
            <person name="Tanaka K"/>
            <person name="Motone F"/>
            <person name="Kageyama Y"/>
            <person name="Nozu R"/>
            <person name="Adachi N"/>
            <person name="Nishimura O"/>
            <person name="Nakagawa R"/>
            <person name="Tanegashima C"/>
            <person name="Kiyatake I"/>
            <person name="Matsumoto R"/>
            <person name="Murakumo K"/>
            <person name="Nishida K"/>
            <person name="Terakita A"/>
            <person name="Kuratani S"/>
            <person name="Sato K"/>
            <person name="Hyodo S Kuraku.S."/>
        </authorList>
    </citation>
    <scope>NUCLEOTIDE SEQUENCE [LARGE SCALE GENOMIC DNA]</scope>
</reference>
<dbReference type="Pfam" id="PF10961">
    <property type="entry name" value="SelK_SelG"/>
    <property type="match status" value="1"/>
</dbReference>
<dbReference type="PANTHER" id="PTHR16875">
    <property type="entry name" value="SELENOPROTEIN K"/>
    <property type="match status" value="1"/>
</dbReference>
<evidence type="ECO:0000256" key="1">
    <source>
        <dbReference type="ARBA" id="ARBA00004167"/>
    </source>
</evidence>
<keyword evidence="4 9" id="KW-0812">Transmembrane</keyword>
<evidence type="ECO:0000313" key="10">
    <source>
        <dbReference type="EMBL" id="GCC21873.1"/>
    </source>
</evidence>
<name>A0A401RUS2_CHIPU</name>
<comment type="similarity">
    <text evidence="2">Belongs to the selenoprotein K family.</text>
</comment>
<comment type="caution">
    <text evidence="10">The sequence shown here is derived from an EMBL/GenBank/DDBJ whole genome shotgun (WGS) entry which is preliminary data.</text>
</comment>
<evidence type="ECO:0000313" key="11">
    <source>
        <dbReference type="Proteomes" id="UP000287033"/>
    </source>
</evidence>
<proteinExistence type="inferred from homology"/>
<dbReference type="GO" id="GO:0032469">
    <property type="term" value="P:endoplasmic reticulum calcium ion homeostasis"/>
    <property type="evidence" value="ECO:0007669"/>
    <property type="project" value="TreeGrafter"/>
</dbReference>
<sequence length="100" mass="11166">MVYVSNGQVVDSRSQAPWSLSSIIQFFWGIVEFISFFFRTLFNPAGAEYKRTGSQSSWGRPDDGRGPPGDEEGKRLLSKAGGWTCVHKVMCKNSKKMGKL</sequence>
<comment type="subcellular location">
    <subcellularLocation>
        <location evidence="1">Membrane</location>
        <topology evidence="1">Single-pass membrane protein</topology>
    </subcellularLocation>
</comment>
<evidence type="ECO:0000256" key="3">
    <source>
        <dbReference type="ARBA" id="ARBA00020495"/>
    </source>
</evidence>
<dbReference type="GO" id="GO:0006816">
    <property type="term" value="P:calcium ion transport"/>
    <property type="evidence" value="ECO:0007669"/>
    <property type="project" value="TreeGrafter"/>
</dbReference>
<keyword evidence="5" id="KW-0712">Selenocysteine</keyword>
<evidence type="ECO:0000256" key="7">
    <source>
        <dbReference type="ARBA" id="ARBA00023136"/>
    </source>
</evidence>
<evidence type="ECO:0000256" key="8">
    <source>
        <dbReference type="SAM" id="MobiDB-lite"/>
    </source>
</evidence>
<dbReference type="GO" id="GO:0005794">
    <property type="term" value="C:Golgi apparatus"/>
    <property type="evidence" value="ECO:0007669"/>
    <property type="project" value="TreeGrafter"/>
</dbReference>
<keyword evidence="6 9" id="KW-1133">Transmembrane helix</keyword>
<feature type="region of interest" description="Disordered" evidence="8">
    <location>
        <begin position="49"/>
        <end position="76"/>
    </location>
</feature>
<dbReference type="Proteomes" id="UP000287033">
    <property type="component" value="Unassembled WGS sequence"/>
</dbReference>
<dbReference type="GO" id="GO:0005789">
    <property type="term" value="C:endoplasmic reticulum membrane"/>
    <property type="evidence" value="ECO:0007669"/>
    <property type="project" value="TreeGrafter"/>
</dbReference>
<dbReference type="OMA" id="WGIAEFE"/>